<feature type="signal peptide" evidence="2">
    <location>
        <begin position="1"/>
        <end position="17"/>
    </location>
</feature>
<reference evidence="3" key="1">
    <citation type="submission" date="2021-01" db="EMBL/GenBank/DDBJ databases">
        <authorList>
            <person name="Corre E."/>
            <person name="Pelletier E."/>
            <person name="Niang G."/>
            <person name="Scheremetjew M."/>
            <person name="Finn R."/>
            <person name="Kale V."/>
            <person name="Holt S."/>
            <person name="Cochrane G."/>
            <person name="Meng A."/>
            <person name="Brown T."/>
            <person name="Cohen L."/>
        </authorList>
    </citation>
    <scope>NUCLEOTIDE SEQUENCE</scope>
    <source>
        <strain evidence="3">10249 10 AB</strain>
    </source>
</reference>
<evidence type="ECO:0000313" key="3">
    <source>
        <dbReference type="EMBL" id="CAE0717688.1"/>
    </source>
</evidence>
<evidence type="ECO:0000256" key="1">
    <source>
        <dbReference type="SAM" id="MobiDB-lite"/>
    </source>
</evidence>
<accession>A0A7S4AJ81</accession>
<evidence type="ECO:0008006" key="4">
    <source>
        <dbReference type="Google" id="ProtNLM"/>
    </source>
</evidence>
<gene>
    <name evidence="3" type="ORF">PAUS00366_LOCUS10440</name>
</gene>
<keyword evidence="2" id="KW-0732">Signal</keyword>
<dbReference type="EMBL" id="HBIX01014228">
    <property type="protein sequence ID" value="CAE0717688.1"/>
    <property type="molecule type" value="Transcribed_RNA"/>
</dbReference>
<evidence type="ECO:0000256" key="2">
    <source>
        <dbReference type="SAM" id="SignalP"/>
    </source>
</evidence>
<proteinExistence type="predicted"/>
<dbReference type="AlphaFoldDB" id="A0A7S4AJ81"/>
<sequence length="341" mass="36513">MISVLLFHFDLPLFVHCHKLIRSSALVFSPETMSTMAHRAIPLLSTKLCFRTVTKISPHNIRHFSGIPHTPANRRNDSKSEERRQIHTTRPRNSDAIKAPTAPAVESSETSSIVDRFVVTAEVTVSKIFPAGFGWQTSSIIAENQFGFAPDTINFALTTGVGDAIGVIGGHCLYYSAKKAFVDKSINMDSEFQNGVLLGSAAFCSGTAWQPLVDALQGANLSFGGVFAGTWVGCGMAFYAGLRAGRTILSGFMAHIEEPTYENSKADSSLSCVIGGATGFFVGTDAAYLPNQNFLINIVGISDGTPDLVGCGIAGSSTALGFFTSQSVFNVIYPSKKCWND</sequence>
<organism evidence="3">
    <name type="scientific">Pseudo-nitzschia australis</name>
    <dbReference type="NCBI Taxonomy" id="44445"/>
    <lineage>
        <taxon>Eukaryota</taxon>
        <taxon>Sar</taxon>
        <taxon>Stramenopiles</taxon>
        <taxon>Ochrophyta</taxon>
        <taxon>Bacillariophyta</taxon>
        <taxon>Bacillariophyceae</taxon>
        <taxon>Bacillariophycidae</taxon>
        <taxon>Bacillariales</taxon>
        <taxon>Bacillariaceae</taxon>
        <taxon>Pseudo-nitzschia</taxon>
    </lineage>
</organism>
<feature type="compositionally biased region" description="Basic and acidic residues" evidence="1">
    <location>
        <begin position="74"/>
        <end position="85"/>
    </location>
</feature>
<feature type="chain" id="PRO_5030742907" description="Mitochondrial import inner membrane translocase subunit TIM22" evidence="2">
    <location>
        <begin position="18"/>
        <end position="341"/>
    </location>
</feature>
<protein>
    <recommendedName>
        <fullName evidence="4">Mitochondrial import inner membrane translocase subunit TIM22</fullName>
    </recommendedName>
</protein>
<name>A0A7S4AJ81_9STRA</name>
<feature type="region of interest" description="Disordered" evidence="1">
    <location>
        <begin position="61"/>
        <end position="103"/>
    </location>
</feature>